<sequence length="49" mass="5464">MLKVDELAELIGLPEDETVAAVIPYGYEIKHPKAAPRLSVEEVLRYLLA</sequence>
<dbReference type="GO" id="GO:0016491">
    <property type="term" value="F:oxidoreductase activity"/>
    <property type="evidence" value="ECO:0007669"/>
    <property type="project" value="InterPro"/>
</dbReference>
<evidence type="ECO:0000313" key="1">
    <source>
        <dbReference type="EMBL" id="MDC7227602.1"/>
    </source>
</evidence>
<dbReference type="SUPFAM" id="SSF55469">
    <property type="entry name" value="FMN-dependent nitroreductase-like"/>
    <property type="match status" value="1"/>
</dbReference>
<accession>A0AAJ1IE26</accession>
<dbReference type="AlphaFoldDB" id="A0AAJ1IE26"/>
<organism evidence="1 2">
    <name type="scientific">Candidatus Thalassospirochaeta sargassi</name>
    <dbReference type="NCBI Taxonomy" id="3119039"/>
    <lineage>
        <taxon>Bacteria</taxon>
        <taxon>Pseudomonadati</taxon>
        <taxon>Spirochaetota</taxon>
        <taxon>Spirochaetia</taxon>
        <taxon>Spirochaetales</taxon>
        <taxon>Spirochaetaceae</taxon>
        <taxon>Candidatus Thalassospirochaeta</taxon>
    </lineage>
</organism>
<reference evidence="1 2" key="1">
    <citation type="submission" date="2022-12" db="EMBL/GenBank/DDBJ databases">
        <title>Metagenome assembled genome from gulf of manar.</title>
        <authorList>
            <person name="Kohli P."/>
            <person name="Pk S."/>
            <person name="Venkata Ramana C."/>
            <person name="Sasikala C."/>
        </authorList>
    </citation>
    <scope>NUCLEOTIDE SEQUENCE [LARGE SCALE GENOMIC DNA]</scope>
    <source>
        <strain evidence="1">JB008</strain>
    </source>
</reference>
<dbReference type="EMBL" id="JAQQAL010000029">
    <property type="protein sequence ID" value="MDC7227602.1"/>
    <property type="molecule type" value="Genomic_DNA"/>
</dbReference>
<dbReference type="Gene3D" id="3.40.109.10">
    <property type="entry name" value="NADH Oxidase"/>
    <property type="match status" value="1"/>
</dbReference>
<gene>
    <name evidence="1" type="ORF">PQJ61_12625</name>
</gene>
<dbReference type="InterPro" id="IPR000415">
    <property type="entry name" value="Nitroreductase-like"/>
</dbReference>
<proteinExistence type="predicted"/>
<comment type="caution">
    <text evidence="1">The sequence shown here is derived from an EMBL/GenBank/DDBJ whole genome shotgun (WGS) entry which is preliminary data.</text>
</comment>
<protein>
    <submittedName>
        <fullName evidence="1">Uncharacterized protein</fullName>
    </submittedName>
</protein>
<evidence type="ECO:0000313" key="2">
    <source>
        <dbReference type="Proteomes" id="UP001221217"/>
    </source>
</evidence>
<name>A0AAJ1IE26_9SPIO</name>
<dbReference type="Proteomes" id="UP001221217">
    <property type="component" value="Unassembled WGS sequence"/>
</dbReference>